<dbReference type="Proteomes" id="UP001197114">
    <property type="component" value="Unassembled WGS sequence"/>
</dbReference>
<organism evidence="1 2">
    <name type="scientific">Streptomyces anatolicus</name>
    <dbReference type="NCBI Taxonomy" id="2675858"/>
    <lineage>
        <taxon>Bacteria</taxon>
        <taxon>Bacillati</taxon>
        <taxon>Actinomycetota</taxon>
        <taxon>Actinomycetes</taxon>
        <taxon>Kitasatosporales</taxon>
        <taxon>Streptomycetaceae</taxon>
        <taxon>Streptomyces</taxon>
    </lineage>
</organism>
<comment type="caution">
    <text evidence="1">The sequence shown here is derived from an EMBL/GenBank/DDBJ whole genome shotgun (WGS) entry which is preliminary data.</text>
</comment>
<name>A0ABS6YXE0_9ACTN</name>
<evidence type="ECO:0000313" key="2">
    <source>
        <dbReference type="Proteomes" id="UP001197114"/>
    </source>
</evidence>
<protein>
    <recommendedName>
        <fullName evidence="3">DUF3817 domain-containing protein</fullName>
    </recommendedName>
</protein>
<evidence type="ECO:0000313" key="1">
    <source>
        <dbReference type="EMBL" id="MBW5426113.1"/>
    </source>
</evidence>
<sequence>MRTLRIAAAAEAASLALLLGNLLTVHAPALSALLGPLHGTAYLVVIATTWMTPAAATPGTRWRALVPGIGGLLALRRIEARTPAN</sequence>
<keyword evidence="2" id="KW-1185">Reference proteome</keyword>
<dbReference type="RefSeq" id="WP_219692657.1">
    <property type="nucleotide sequence ID" value="NZ_WMBF01000753.1"/>
</dbReference>
<accession>A0ABS6YXE0</accession>
<dbReference type="EMBL" id="WMBF01000753">
    <property type="protein sequence ID" value="MBW5426113.1"/>
    <property type="molecule type" value="Genomic_DNA"/>
</dbReference>
<reference evidence="1 2" key="1">
    <citation type="submission" date="2019-11" db="EMBL/GenBank/DDBJ databases">
        <authorList>
            <person name="Ay H."/>
        </authorList>
    </citation>
    <scope>NUCLEOTIDE SEQUENCE [LARGE SCALE GENOMIC DNA]</scope>
    <source>
        <strain evidence="1 2">BG9H</strain>
    </source>
</reference>
<gene>
    <name evidence="1" type="ORF">GKQ77_31915</name>
</gene>
<evidence type="ECO:0008006" key="3">
    <source>
        <dbReference type="Google" id="ProtNLM"/>
    </source>
</evidence>
<proteinExistence type="predicted"/>